<protein>
    <submittedName>
        <fullName evidence="14">Cytochrome P450</fullName>
    </submittedName>
</protein>
<comment type="subcellular location">
    <subcellularLocation>
        <location evidence="2">Membrane</location>
        <topology evidence="2">Single-pass membrane protein</topology>
    </subcellularLocation>
</comment>
<comment type="similarity">
    <text evidence="4">Belongs to the cytochrome P450 family.</text>
</comment>
<dbReference type="Proteomes" id="UP000250043">
    <property type="component" value="Unassembled WGS sequence"/>
</dbReference>
<evidence type="ECO:0000256" key="5">
    <source>
        <dbReference type="ARBA" id="ARBA00022617"/>
    </source>
</evidence>
<keyword evidence="9" id="KW-0560">Oxidoreductase</keyword>
<evidence type="ECO:0000256" key="8">
    <source>
        <dbReference type="ARBA" id="ARBA00022989"/>
    </source>
</evidence>
<keyword evidence="6 13" id="KW-0812">Transmembrane</keyword>
<dbReference type="InterPro" id="IPR050364">
    <property type="entry name" value="Cytochrome_P450_fung"/>
</dbReference>
<evidence type="ECO:0000256" key="2">
    <source>
        <dbReference type="ARBA" id="ARBA00004167"/>
    </source>
</evidence>
<dbReference type="InterPro" id="IPR036396">
    <property type="entry name" value="Cyt_P450_sf"/>
</dbReference>
<organism evidence="14 15">
    <name type="scientific">Obba rivulosa</name>
    <dbReference type="NCBI Taxonomy" id="1052685"/>
    <lineage>
        <taxon>Eukaryota</taxon>
        <taxon>Fungi</taxon>
        <taxon>Dikarya</taxon>
        <taxon>Basidiomycota</taxon>
        <taxon>Agaricomycotina</taxon>
        <taxon>Agaricomycetes</taxon>
        <taxon>Polyporales</taxon>
        <taxon>Gelatoporiaceae</taxon>
        <taxon>Obba</taxon>
    </lineage>
</organism>
<feature type="transmembrane region" description="Helical" evidence="13">
    <location>
        <begin position="12"/>
        <end position="31"/>
    </location>
</feature>
<gene>
    <name evidence="14" type="ORF">OBBRIDRAFT_190279</name>
</gene>
<dbReference type="Gene3D" id="1.10.630.10">
    <property type="entry name" value="Cytochrome P450"/>
    <property type="match status" value="1"/>
</dbReference>
<keyword evidence="8 13" id="KW-1133">Transmembrane helix</keyword>
<dbReference type="EMBL" id="KV722506">
    <property type="protein sequence ID" value="OCH86921.1"/>
    <property type="molecule type" value="Genomic_DNA"/>
</dbReference>
<dbReference type="Pfam" id="PF00067">
    <property type="entry name" value="p450"/>
    <property type="match status" value="1"/>
</dbReference>
<dbReference type="GO" id="GO:0016020">
    <property type="term" value="C:membrane"/>
    <property type="evidence" value="ECO:0007669"/>
    <property type="project" value="UniProtKB-SubCell"/>
</dbReference>
<keyword evidence="15" id="KW-1185">Reference proteome</keyword>
<keyword evidence="12 13" id="KW-0472">Membrane</keyword>
<dbReference type="GO" id="GO:0020037">
    <property type="term" value="F:heme binding"/>
    <property type="evidence" value="ECO:0007669"/>
    <property type="project" value="InterPro"/>
</dbReference>
<keyword evidence="7" id="KW-0479">Metal-binding</keyword>
<dbReference type="InterPro" id="IPR002401">
    <property type="entry name" value="Cyt_P450_E_grp-I"/>
</dbReference>
<reference evidence="14 15" key="1">
    <citation type="submission" date="2016-07" db="EMBL/GenBank/DDBJ databases">
        <title>Draft genome of the white-rot fungus Obba rivulosa 3A-2.</title>
        <authorList>
            <consortium name="DOE Joint Genome Institute"/>
            <person name="Miettinen O."/>
            <person name="Riley R."/>
            <person name="Acob R."/>
            <person name="Barry K."/>
            <person name="Cullen D."/>
            <person name="De Vries R."/>
            <person name="Hainaut M."/>
            <person name="Hatakka A."/>
            <person name="Henrissat B."/>
            <person name="Hilden K."/>
            <person name="Kuo R."/>
            <person name="Labutti K."/>
            <person name="Lipzen A."/>
            <person name="Makela M.R."/>
            <person name="Sandor L."/>
            <person name="Spatafora J.W."/>
            <person name="Grigoriev I.V."/>
            <person name="Hibbett D.S."/>
        </authorList>
    </citation>
    <scope>NUCLEOTIDE SEQUENCE [LARGE SCALE GENOMIC DNA]</scope>
    <source>
        <strain evidence="14 15">3A-2</strain>
    </source>
</reference>
<name>A0A8E2DHF2_9APHY</name>
<comment type="cofactor">
    <cofactor evidence="1">
        <name>heme</name>
        <dbReference type="ChEBI" id="CHEBI:30413"/>
    </cofactor>
</comment>
<proteinExistence type="inferred from homology"/>
<keyword evidence="11" id="KW-0503">Monooxygenase</keyword>
<dbReference type="SUPFAM" id="SSF48264">
    <property type="entry name" value="Cytochrome P450"/>
    <property type="match status" value="1"/>
</dbReference>
<dbReference type="PANTHER" id="PTHR46300:SF7">
    <property type="entry name" value="P450, PUTATIVE (EUROFUNG)-RELATED"/>
    <property type="match status" value="1"/>
</dbReference>
<comment type="pathway">
    <text evidence="3">Secondary metabolite biosynthesis.</text>
</comment>
<dbReference type="GO" id="GO:0005506">
    <property type="term" value="F:iron ion binding"/>
    <property type="evidence" value="ECO:0007669"/>
    <property type="project" value="InterPro"/>
</dbReference>
<evidence type="ECO:0000256" key="10">
    <source>
        <dbReference type="ARBA" id="ARBA00023004"/>
    </source>
</evidence>
<dbReference type="PANTHER" id="PTHR46300">
    <property type="entry name" value="P450, PUTATIVE (EUROFUNG)-RELATED-RELATED"/>
    <property type="match status" value="1"/>
</dbReference>
<evidence type="ECO:0000256" key="1">
    <source>
        <dbReference type="ARBA" id="ARBA00001971"/>
    </source>
</evidence>
<evidence type="ECO:0000256" key="11">
    <source>
        <dbReference type="ARBA" id="ARBA00023033"/>
    </source>
</evidence>
<keyword evidence="10" id="KW-0408">Iron</keyword>
<dbReference type="OrthoDB" id="2789670at2759"/>
<accession>A0A8E2DHF2</accession>
<evidence type="ECO:0000256" key="6">
    <source>
        <dbReference type="ARBA" id="ARBA00022692"/>
    </source>
</evidence>
<evidence type="ECO:0000256" key="4">
    <source>
        <dbReference type="ARBA" id="ARBA00010617"/>
    </source>
</evidence>
<dbReference type="PRINTS" id="PR00463">
    <property type="entry name" value="EP450I"/>
</dbReference>
<sequence>MLCWRPPMNFMFFYVAKIVIAIAHGIPASPAQTERSVRKRRFLEAICAITYQYVSFQREAWRGRQLVHDMITKPIEYVKRNMEAGTAQPSFTHTLLALPQNEFPELDRRIPWVSSTMFNAGADTTYATVLSFVLTMALNPEKQKLAQAQIDPVIGEGRLPALKDREDLPYVNGMLKETMRWLPVVPMGERVIPNHFRVRKIGFSR</sequence>
<evidence type="ECO:0000313" key="14">
    <source>
        <dbReference type="EMBL" id="OCH86921.1"/>
    </source>
</evidence>
<evidence type="ECO:0000256" key="12">
    <source>
        <dbReference type="ARBA" id="ARBA00023136"/>
    </source>
</evidence>
<dbReference type="AlphaFoldDB" id="A0A8E2DHF2"/>
<evidence type="ECO:0000256" key="7">
    <source>
        <dbReference type="ARBA" id="ARBA00022723"/>
    </source>
</evidence>
<evidence type="ECO:0000313" key="15">
    <source>
        <dbReference type="Proteomes" id="UP000250043"/>
    </source>
</evidence>
<dbReference type="GO" id="GO:0016705">
    <property type="term" value="F:oxidoreductase activity, acting on paired donors, with incorporation or reduction of molecular oxygen"/>
    <property type="evidence" value="ECO:0007669"/>
    <property type="project" value="InterPro"/>
</dbReference>
<keyword evidence="5" id="KW-0349">Heme</keyword>
<dbReference type="GO" id="GO:0004497">
    <property type="term" value="F:monooxygenase activity"/>
    <property type="evidence" value="ECO:0007669"/>
    <property type="project" value="UniProtKB-KW"/>
</dbReference>
<evidence type="ECO:0000256" key="13">
    <source>
        <dbReference type="SAM" id="Phobius"/>
    </source>
</evidence>
<evidence type="ECO:0000256" key="9">
    <source>
        <dbReference type="ARBA" id="ARBA00023002"/>
    </source>
</evidence>
<dbReference type="InterPro" id="IPR001128">
    <property type="entry name" value="Cyt_P450"/>
</dbReference>
<evidence type="ECO:0000256" key="3">
    <source>
        <dbReference type="ARBA" id="ARBA00005179"/>
    </source>
</evidence>